<dbReference type="EMBL" id="LGRX02035489">
    <property type="protein sequence ID" value="KAK3234462.1"/>
    <property type="molecule type" value="Genomic_DNA"/>
</dbReference>
<evidence type="ECO:0000259" key="4">
    <source>
        <dbReference type="PROSITE" id="PS50821"/>
    </source>
</evidence>
<gene>
    <name evidence="6" type="ORF">CYMTET_55286</name>
</gene>
<organism evidence="6 7">
    <name type="scientific">Cymbomonas tetramitiformis</name>
    <dbReference type="NCBI Taxonomy" id="36881"/>
    <lineage>
        <taxon>Eukaryota</taxon>
        <taxon>Viridiplantae</taxon>
        <taxon>Chlorophyta</taxon>
        <taxon>Pyramimonadophyceae</taxon>
        <taxon>Pyramimonadales</taxon>
        <taxon>Pyramimonadaceae</taxon>
        <taxon>Cymbomonas</taxon>
    </lineage>
</organism>
<dbReference type="Pfam" id="PF16488">
    <property type="entry name" value="ArgoL2"/>
    <property type="match status" value="1"/>
</dbReference>
<dbReference type="InterPro" id="IPR012337">
    <property type="entry name" value="RNaseH-like_sf"/>
</dbReference>
<evidence type="ECO:0000313" key="6">
    <source>
        <dbReference type="EMBL" id="KAK3234462.1"/>
    </source>
</evidence>
<dbReference type="Pfam" id="PF16486">
    <property type="entry name" value="ArgoN"/>
    <property type="match status" value="1"/>
</dbReference>
<dbReference type="Gene3D" id="3.40.50.2300">
    <property type="match status" value="1"/>
</dbReference>
<evidence type="ECO:0000313" key="7">
    <source>
        <dbReference type="Proteomes" id="UP001190700"/>
    </source>
</evidence>
<dbReference type="InterPro" id="IPR014811">
    <property type="entry name" value="ArgoL1"/>
</dbReference>
<dbReference type="CDD" id="cd04657">
    <property type="entry name" value="Piwi_ago-like"/>
    <property type="match status" value="1"/>
</dbReference>
<dbReference type="InterPro" id="IPR003100">
    <property type="entry name" value="PAZ_dom"/>
</dbReference>
<dbReference type="Gene3D" id="2.170.260.10">
    <property type="entry name" value="paz domain"/>
    <property type="match status" value="1"/>
</dbReference>
<dbReference type="Pfam" id="PF08699">
    <property type="entry name" value="ArgoL1"/>
    <property type="match status" value="1"/>
</dbReference>
<dbReference type="GO" id="GO:0003723">
    <property type="term" value="F:RNA binding"/>
    <property type="evidence" value="ECO:0007669"/>
    <property type="project" value="InterPro"/>
</dbReference>
<dbReference type="InterPro" id="IPR036397">
    <property type="entry name" value="RNaseH_sf"/>
</dbReference>
<protein>
    <submittedName>
        <fullName evidence="6">Uncharacterized protein</fullName>
    </submittedName>
</protein>
<dbReference type="PROSITE" id="PS50821">
    <property type="entry name" value="PAZ"/>
    <property type="match status" value="1"/>
</dbReference>
<dbReference type="SUPFAM" id="SSF101690">
    <property type="entry name" value="PAZ domain"/>
    <property type="match status" value="1"/>
</dbReference>
<evidence type="ECO:0000259" key="5">
    <source>
        <dbReference type="PROSITE" id="PS50822"/>
    </source>
</evidence>
<dbReference type="Pfam" id="PF02171">
    <property type="entry name" value="Piwi"/>
    <property type="match status" value="1"/>
</dbReference>
<evidence type="ECO:0000256" key="1">
    <source>
        <dbReference type="ARBA" id="ARBA00008201"/>
    </source>
</evidence>
<feature type="domain" description="Piwi" evidence="5">
    <location>
        <begin position="625"/>
        <end position="941"/>
    </location>
</feature>
<name>A0AAE0BF38_9CHLO</name>
<proteinExistence type="inferred from homology"/>
<feature type="domain" description="PAZ" evidence="4">
    <location>
        <begin position="345"/>
        <end position="455"/>
    </location>
</feature>
<dbReference type="SMART" id="SM01163">
    <property type="entry name" value="DUF1785"/>
    <property type="match status" value="1"/>
</dbReference>
<keyword evidence="7" id="KW-1185">Reference proteome</keyword>
<dbReference type="InterPro" id="IPR032472">
    <property type="entry name" value="ArgoL2"/>
</dbReference>
<dbReference type="InterPro" id="IPR032473">
    <property type="entry name" value="Argonaute_Mid_dom"/>
</dbReference>
<evidence type="ECO:0000256" key="2">
    <source>
        <dbReference type="ARBA" id="ARBA00023158"/>
    </source>
</evidence>
<accession>A0AAE0BF38</accession>
<dbReference type="SMART" id="SM00950">
    <property type="entry name" value="Piwi"/>
    <property type="match status" value="1"/>
</dbReference>
<comment type="caution">
    <text evidence="6">The sequence shown here is derived from an EMBL/GenBank/DDBJ whole genome shotgun (WGS) entry which is preliminary data.</text>
</comment>
<dbReference type="Proteomes" id="UP001190700">
    <property type="component" value="Unassembled WGS sequence"/>
</dbReference>
<dbReference type="InterPro" id="IPR032474">
    <property type="entry name" value="Argonaute_N"/>
</dbReference>
<evidence type="ECO:0000256" key="3">
    <source>
        <dbReference type="SAM" id="MobiDB-lite"/>
    </source>
</evidence>
<dbReference type="Pfam" id="PF16487">
    <property type="entry name" value="ArgoMid"/>
    <property type="match status" value="1"/>
</dbReference>
<dbReference type="Gene3D" id="3.30.420.10">
    <property type="entry name" value="Ribonuclease H-like superfamily/Ribonuclease H"/>
    <property type="match status" value="1"/>
</dbReference>
<dbReference type="PROSITE" id="PS50822">
    <property type="entry name" value="PIWI"/>
    <property type="match status" value="1"/>
</dbReference>
<reference evidence="6 7" key="1">
    <citation type="journal article" date="2015" name="Genome Biol. Evol.">
        <title>Comparative Genomics of a Bacterivorous Green Alga Reveals Evolutionary Causalities and Consequences of Phago-Mixotrophic Mode of Nutrition.</title>
        <authorList>
            <person name="Burns J.A."/>
            <person name="Paasch A."/>
            <person name="Narechania A."/>
            <person name="Kim E."/>
        </authorList>
    </citation>
    <scope>NUCLEOTIDE SEQUENCE [LARGE SCALE GENOMIC DNA]</scope>
    <source>
        <strain evidence="6 7">PLY_AMNH</strain>
    </source>
</reference>
<dbReference type="CDD" id="cd02846">
    <property type="entry name" value="PAZ_argonaute_like"/>
    <property type="match status" value="1"/>
</dbReference>
<dbReference type="InterPro" id="IPR003165">
    <property type="entry name" value="Piwi"/>
</dbReference>
<dbReference type="InterPro" id="IPR036085">
    <property type="entry name" value="PAZ_dom_sf"/>
</dbReference>
<sequence>MGGQTKGRGKGREGRGETGKGAGRKGGKGEASGYAAGGAGGKGGGSKGGGKGGKGAGGRGARQELQLTGLPSEKEMVRVLTAPPIDVRSRAVLRPKRPGSGTLGAEVKLMVNRLLTTMKAHAYFYHYDVHVSNPPQDPPHEEASEVEVRTDLTAVLDRSVLNGILSQVAKDNDWGHRWAYDGKKNIYSLDDKLKFPESGYMVTAKKEGKKPEVVHVQVTPVMTGFRIDPSLAFQFCAARDAAEVKGAGELKGADPAVAIHDRMVPVFEAVMALDVVLRHARGMTPNFLSFQTKLFPPQQNMLRMADGGEIWHGYHQSLRPAQGGLMLHVDNFTTGFISPDPIPKFCEKALKRNDDRVLRTKLSDRDFSTLHKRLKGLKVEVIHLRYARSFRCLGLSKSRKPANEDMFDHNGTQTSVAAYFSEKYRRVMYPLMPCLDLGSSGKARLVPMEFCKVKPDQRIRKPTPNQAKDIIKHAAVPPHERLEKTLSHISSISLDTDPTIQAFGLEVAPSMLQVPGRVLPPPHIEYGKGQSLKAKFGKWNLMDVQFFDPKPLINWAVVSYLPKQEAEASLQEFLKILMGCLKGCGMTANPPKAIKYDAGNNSAQELMQAAYQQAVGGDPRVPPQLILVVIPRNPSPLYSETKYMSDVKLGVPSQCVVAGKAGIAGPVDDPRARNQYCNNVCMKINAKLGGVNSVIRSEDEGFRKAPTKALGWFVNKPFMVFGADVTHAAPGSVAPSVAAVVGSLNLSATRYAARIMLQEERAQKASTEGITRMKDAVKELLLDFYRTNNKCKPERLLFYRDGVSEGEFNQVLRHEFPQIREACHELDPTYNPTITFMTVVKRHHTRFYPKSAEESDNGNMVPGTVIDTFVTHPYEFDFYLNSHSGIKGTNKCTHYYVLCDENGFSPDYLQLLTYRMCYSYNRATRSVSIVPAAYYAHQAAFRGRMLLCPEDDSDSDAQSVSSGVSGLSLASIHENLKMTMFYS</sequence>
<dbReference type="InterPro" id="IPR045246">
    <property type="entry name" value="Piwi_ago-like"/>
</dbReference>
<feature type="region of interest" description="Disordered" evidence="3">
    <location>
        <begin position="1"/>
        <end position="60"/>
    </location>
</feature>
<dbReference type="GO" id="GO:0031047">
    <property type="term" value="P:regulatory ncRNA-mediated gene silencing"/>
    <property type="evidence" value="ECO:0007669"/>
    <property type="project" value="UniProtKB-KW"/>
</dbReference>
<keyword evidence="2" id="KW-0943">RNA-mediated gene silencing</keyword>
<dbReference type="Pfam" id="PF02170">
    <property type="entry name" value="PAZ"/>
    <property type="match status" value="1"/>
</dbReference>
<dbReference type="SUPFAM" id="SSF53098">
    <property type="entry name" value="Ribonuclease H-like"/>
    <property type="match status" value="1"/>
</dbReference>
<feature type="compositionally biased region" description="Gly residues" evidence="3">
    <location>
        <begin position="35"/>
        <end position="60"/>
    </location>
</feature>
<dbReference type="PANTHER" id="PTHR22891">
    <property type="entry name" value="EUKARYOTIC TRANSLATION INITIATION FACTOR 2C"/>
    <property type="match status" value="1"/>
</dbReference>
<dbReference type="AlphaFoldDB" id="A0AAE0BF38"/>
<comment type="similarity">
    <text evidence="1">Belongs to the argonaute family. Ago subfamily.</text>
</comment>